<dbReference type="InterPro" id="IPR008900">
    <property type="entry name" value="Zot_N"/>
</dbReference>
<dbReference type="Gene3D" id="3.40.50.300">
    <property type="entry name" value="P-loop containing nucleotide triphosphate hydrolases"/>
    <property type="match status" value="1"/>
</dbReference>
<dbReference type="InterPro" id="IPR027417">
    <property type="entry name" value="P-loop_NTPase"/>
</dbReference>
<dbReference type="AlphaFoldDB" id="A0AAU6TZT9"/>
<feature type="domain" description="Zona occludens toxin N-terminal" evidence="1">
    <location>
        <begin position="6"/>
        <end position="148"/>
    </location>
</feature>
<reference evidence="3" key="1">
    <citation type="submission" date="2022-03" db="EMBL/GenBank/DDBJ databases">
        <title>Sea Food Isolates.</title>
        <authorList>
            <person name="Li c."/>
        </authorList>
    </citation>
    <scope>NUCLEOTIDE SEQUENCE</scope>
    <source>
        <strain evidence="3">19CA06SA08-2</strain>
    </source>
</reference>
<evidence type="ECO:0000313" key="3">
    <source>
        <dbReference type="EMBL" id="XAG67424.1"/>
    </source>
</evidence>
<evidence type="ECO:0000259" key="1">
    <source>
        <dbReference type="Pfam" id="PF05707"/>
    </source>
</evidence>
<dbReference type="Pfam" id="PF05707">
    <property type="entry name" value="Zot"/>
    <property type="match status" value="1"/>
</dbReference>
<accession>A0AAU6TZT9</accession>
<organism evidence="3">
    <name type="scientific">bacterium 19CA06SA08-2</name>
    <dbReference type="NCBI Taxonomy" id="2920658"/>
    <lineage>
        <taxon>Bacteria</taxon>
    </lineage>
</organism>
<evidence type="ECO:0000313" key="2">
    <source>
        <dbReference type="EMBL" id="XAG67414.1"/>
    </source>
</evidence>
<dbReference type="EMBL" id="CP095353">
    <property type="protein sequence ID" value="XAG67424.1"/>
    <property type="molecule type" value="Genomic_DNA"/>
</dbReference>
<proteinExistence type="predicted"/>
<name>A0AAU6TZT9_UNCXX</name>
<gene>
    <name evidence="2" type="ORF">MRM75_12075</name>
    <name evidence="3" type="ORF">MRM75_12125</name>
</gene>
<sequence length="274" mass="31692">MPVWAVTGKTGQGKGLISMALIADYLTKGRVVATNMDIYPEHFKNPYNDKIRIVRLPDYPTANDLIALGKGAADGVVDEDDFGLLMLDEGATWLNSRDWNSPGRREFNDWLVQRRKYLWNVAIQIQSLESMDAQARRSVISHEMRAVKINTVHVPIISAVIKELTGQRYPQFPKWMRYHKAKTTNLETEHTEDITRYRGADLYKLYNTLQTYSPNYPHGAFSYLTPWHLVGRYMPPQRGIKYWLRQILRLPVYAAVMVSCSLSKDCRRYFNADN</sequence>
<protein>
    <recommendedName>
        <fullName evidence="1">Zona occludens toxin N-terminal domain-containing protein</fullName>
    </recommendedName>
</protein>
<dbReference type="EMBL" id="CP095353">
    <property type="protein sequence ID" value="XAG67414.1"/>
    <property type="molecule type" value="Genomic_DNA"/>
</dbReference>